<comment type="caution">
    <text evidence="6">The sequence shown here is derived from an EMBL/GenBank/DDBJ whole genome shotgun (WGS) entry which is preliminary data.</text>
</comment>
<keyword evidence="4" id="KW-0804">Transcription</keyword>
<dbReference type="InterPro" id="IPR000847">
    <property type="entry name" value="LysR_HTH_N"/>
</dbReference>
<sequence>MRTDPTLRDIRCFTVVARRAGFSAAAAELGISQPAVSQAIARLESTLGVTLLTRANGVTLTEAGRALLTRAEALLEQADLLVSDAARLATPDADAIRFAYAPLVGGLAAKIARRLRERKPGVPVTLVPAHWEPATTALTGGSVGAALMTTPFPPGLASAARFRMPVTHVAVRAGERLATASGIRVEQLFGHEMLIPRMLWSAMLAAFPGPHQPRVTVVDDDLYAGCDLVAAGRGVLPVPRLLAETVRRPDVVFVPFETRLHLTYALVWHPARITPDLVALIQATQEALRTFLA</sequence>
<name>A0ABV8LP59_9ACTN</name>
<keyword evidence="2" id="KW-0805">Transcription regulation</keyword>
<evidence type="ECO:0000259" key="5">
    <source>
        <dbReference type="PROSITE" id="PS50931"/>
    </source>
</evidence>
<dbReference type="InterPro" id="IPR005119">
    <property type="entry name" value="LysR_subst-bd"/>
</dbReference>
<dbReference type="InterPro" id="IPR036388">
    <property type="entry name" value="WH-like_DNA-bd_sf"/>
</dbReference>
<dbReference type="SUPFAM" id="SSF53850">
    <property type="entry name" value="Periplasmic binding protein-like II"/>
    <property type="match status" value="1"/>
</dbReference>
<dbReference type="PANTHER" id="PTHR30346:SF29">
    <property type="entry name" value="LYSR SUBSTRATE-BINDING"/>
    <property type="match status" value="1"/>
</dbReference>
<evidence type="ECO:0000256" key="3">
    <source>
        <dbReference type="ARBA" id="ARBA00023125"/>
    </source>
</evidence>
<protein>
    <submittedName>
        <fullName evidence="6">LysR family transcriptional regulator</fullName>
    </submittedName>
</protein>
<keyword evidence="3" id="KW-0238">DNA-binding</keyword>
<gene>
    <name evidence="6" type="ORF">ACFOZ4_19285</name>
</gene>
<dbReference type="EMBL" id="JBHSAY010000009">
    <property type="protein sequence ID" value="MFC4132757.1"/>
    <property type="molecule type" value="Genomic_DNA"/>
</dbReference>
<evidence type="ECO:0000313" key="6">
    <source>
        <dbReference type="EMBL" id="MFC4132757.1"/>
    </source>
</evidence>
<comment type="similarity">
    <text evidence="1">Belongs to the LysR transcriptional regulatory family.</text>
</comment>
<dbReference type="CDD" id="cd05466">
    <property type="entry name" value="PBP2_LTTR_substrate"/>
    <property type="match status" value="1"/>
</dbReference>
<dbReference type="RefSeq" id="WP_253752671.1">
    <property type="nucleotide sequence ID" value="NZ_JAMZDZ010000001.1"/>
</dbReference>
<reference evidence="7" key="1">
    <citation type="journal article" date="2019" name="Int. J. Syst. Evol. Microbiol.">
        <title>The Global Catalogue of Microorganisms (GCM) 10K type strain sequencing project: providing services to taxonomists for standard genome sequencing and annotation.</title>
        <authorList>
            <consortium name="The Broad Institute Genomics Platform"/>
            <consortium name="The Broad Institute Genome Sequencing Center for Infectious Disease"/>
            <person name="Wu L."/>
            <person name="Ma J."/>
        </authorList>
    </citation>
    <scope>NUCLEOTIDE SEQUENCE [LARGE SCALE GENOMIC DNA]</scope>
    <source>
        <strain evidence="7">CGMCC 4.7289</strain>
    </source>
</reference>
<dbReference type="PROSITE" id="PS50931">
    <property type="entry name" value="HTH_LYSR"/>
    <property type="match status" value="1"/>
</dbReference>
<evidence type="ECO:0000313" key="7">
    <source>
        <dbReference type="Proteomes" id="UP001595816"/>
    </source>
</evidence>
<organism evidence="6 7">
    <name type="scientific">Hamadaea flava</name>
    <dbReference type="NCBI Taxonomy" id="1742688"/>
    <lineage>
        <taxon>Bacteria</taxon>
        <taxon>Bacillati</taxon>
        <taxon>Actinomycetota</taxon>
        <taxon>Actinomycetes</taxon>
        <taxon>Micromonosporales</taxon>
        <taxon>Micromonosporaceae</taxon>
        <taxon>Hamadaea</taxon>
    </lineage>
</organism>
<feature type="domain" description="HTH lysR-type" evidence="5">
    <location>
        <begin position="5"/>
        <end position="61"/>
    </location>
</feature>
<keyword evidence="7" id="KW-1185">Reference proteome</keyword>
<evidence type="ECO:0000256" key="4">
    <source>
        <dbReference type="ARBA" id="ARBA00023163"/>
    </source>
</evidence>
<evidence type="ECO:0000256" key="2">
    <source>
        <dbReference type="ARBA" id="ARBA00023015"/>
    </source>
</evidence>
<proteinExistence type="inferred from homology"/>
<dbReference type="PANTHER" id="PTHR30346">
    <property type="entry name" value="TRANSCRIPTIONAL DUAL REGULATOR HCAR-RELATED"/>
    <property type="match status" value="1"/>
</dbReference>
<dbReference type="Pfam" id="PF00126">
    <property type="entry name" value="HTH_1"/>
    <property type="match status" value="1"/>
</dbReference>
<dbReference type="InterPro" id="IPR036390">
    <property type="entry name" value="WH_DNA-bd_sf"/>
</dbReference>
<dbReference type="SUPFAM" id="SSF46785">
    <property type="entry name" value="Winged helix' DNA-binding domain"/>
    <property type="match status" value="1"/>
</dbReference>
<dbReference type="PRINTS" id="PR00039">
    <property type="entry name" value="HTHLYSR"/>
</dbReference>
<evidence type="ECO:0000256" key="1">
    <source>
        <dbReference type="ARBA" id="ARBA00009437"/>
    </source>
</evidence>
<dbReference type="Proteomes" id="UP001595816">
    <property type="component" value="Unassembled WGS sequence"/>
</dbReference>
<dbReference type="Gene3D" id="1.10.10.10">
    <property type="entry name" value="Winged helix-like DNA-binding domain superfamily/Winged helix DNA-binding domain"/>
    <property type="match status" value="1"/>
</dbReference>
<dbReference type="Gene3D" id="3.40.190.10">
    <property type="entry name" value="Periplasmic binding protein-like II"/>
    <property type="match status" value="2"/>
</dbReference>
<dbReference type="Pfam" id="PF03466">
    <property type="entry name" value="LysR_substrate"/>
    <property type="match status" value="1"/>
</dbReference>
<accession>A0ABV8LP59</accession>